<comment type="caution">
    <text evidence="2">The sequence shown here is derived from an EMBL/GenBank/DDBJ whole genome shotgun (WGS) entry which is preliminary data.</text>
</comment>
<dbReference type="SMART" id="SM01157">
    <property type="entry name" value="DUF1719"/>
    <property type="match status" value="1"/>
</dbReference>
<sequence length="512" mass="59138">MAEIVGSAVVQESVSQILSGLLQKYEEKHNSNAFRNLERLEMAHIRLEAVLQTSDKWDITDTSLLRWRRKLKSAAQECDDTLHRCRQRILEDEHIEKEVSNSSVPKRVVHATRSFVSSIFNHDNDDLNISIIQRFEWFADGASEFLRLLELGGTPRCHMPFDPLIRHLFAGKILQHRIIRANKCPLFLQLAPFFSAEHGIQESTDIVEVAIQCLQLFDHLFKSTVENIRKELMQLPTEEFSWLPYVDSPQQNYWDNLHRRGTQWFRPNPLCCKQHDNNFFHGSRLDKSSGFPYVSLEQVIHVSLSCHVSLSECDKQKASQSDCRSFLRDHPYLRAGVVFAPHGSSEDVLLVDKFPAIAAMYSEEQHCLHTVFTLGQLEEIMLPKAVDYFCQNEEATVYQILWRSRHGTAYILVERASMFMPSTRQTFHGAKRRKLLQGQDEMLECVTYRASRFFELWATYAPIQLHGSIKDSYEEIKGNRSSTSLPPEIRDHICTMDPSAKDGEAIKERSVP</sequence>
<dbReference type="Proteomes" id="UP000604825">
    <property type="component" value="Unassembled WGS sequence"/>
</dbReference>
<protein>
    <recommendedName>
        <fullName evidence="1">WW domain-containing protein</fullName>
    </recommendedName>
</protein>
<reference evidence="2" key="1">
    <citation type="submission" date="2020-10" db="EMBL/GenBank/DDBJ databases">
        <authorList>
            <person name="Han B."/>
            <person name="Lu T."/>
            <person name="Zhao Q."/>
            <person name="Huang X."/>
            <person name="Zhao Y."/>
        </authorList>
    </citation>
    <scope>NUCLEOTIDE SEQUENCE</scope>
</reference>
<dbReference type="PROSITE" id="PS01159">
    <property type="entry name" value="WW_DOMAIN_1"/>
    <property type="match status" value="1"/>
</dbReference>
<dbReference type="InterPro" id="IPR001202">
    <property type="entry name" value="WW_dom"/>
</dbReference>
<proteinExistence type="predicted"/>
<dbReference type="AlphaFoldDB" id="A0A811NI17"/>
<dbReference type="PANTHER" id="PTHR33377">
    <property type="entry name" value="OS10G0134700 PROTEIN-RELATED"/>
    <property type="match status" value="1"/>
</dbReference>
<dbReference type="InterPro" id="IPR013181">
    <property type="entry name" value="DUF1719"/>
</dbReference>
<dbReference type="PANTHER" id="PTHR33377:SF3">
    <property type="entry name" value="WW DOMAIN-CONTAINING PROTEIN"/>
    <property type="match status" value="1"/>
</dbReference>
<keyword evidence="3" id="KW-1185">Reference proteome</keyword>
<dbReference type="Pfam" id="PF08224">
    <property type="entry name" value="DUF1719"/>
    <property type="match status" value="1"/>
</dbReference>
<accession>A0A811NI17</accession>
<feature type="domain" description="WW" evidence="1">
    <location>
        <begin position="242"/>
        <end position="267"/>
    </location>
</feature>
<gene>
    <name evidence="2" type="ORF">NCGR_LOCUS14784</name>
</gene>
<dbReference type="EMBL" id="CAJGYO010000003">
    <property type="protein sequence ID" value="CAD6221518.1"/>
    <property type="molecule type" value="Genomic_DNA"/>
</dbReference>
<evidence type="ECO:0000259" key="1">
    <source>
        <dbReference type="PROSITE" id="PS01159"/>
    </source>
</evidence>
<evidence type="ECO:0000313" key="3">
    <source>
        <dbReference type="Proteomes" id="UP000604825"/>
    </source>
</evidence>
<name>A0A811NI17_9POAL</name>
<organism evidence="2 3">
    <name type="scientific">Miscanthus lutarioriparius</name>
    <dbReference type="NCBI Taxonomy" id="422564"/>
    <lineage>
        <taxon>Eukaryota</taxon>
        <taxon>Viridiplantae</taxon>
        <taxon>Streptophyta</taxon>
        <taxon>Embryophyta</taxon>
        <taxon>Tracheophyta</taxon>
        <taxon>Spermatophyta</taxon>
        <taxon>Magnoliopsida</taxon>
        <taxon>Liliopsida</taxon>
        <taxon>Poales</taxon>
        <taxon>Poaceae</taxon>
        <taxon>PACMAD clade</taxon>
        <taxon>Panicoideae</taxon>
        <taxon>Andropogonodae</taxon>
        <taxon>Andropogoneae</taxon>
        <taxon>Saccharinae</taxon>
        <taxon>Miscanthus</taxon>
    </lineage>
</organism>
<dbReference type="OrthoDB" id="693011at2759"/>
<evidence type="ECO:0000313" key="2">
    <source>
        <dbReference type="EMBL" id="CAD6221518.1"/>
    </source>
</evidence>